<organism evidence="1 2">
    <name type="scientific">Phyllostomus discolor</name>
    <name type="common">pale spear-nosed bat</name>
    <dbReference type="NCBI Taxonomy" id="89673"/>
    <lineage>
        <taxon>Eukaryota</taxon>
        <taxon>Metazoa</taxon>
        <taxon>Chordata</taxon>
        <taxon>Craniata</taxon>
        <taxon>Vertebrata</taxon>
        <taxon>Euteleostomi</taxon>
        <taxon>Mammalia</taxon>
        <taxon>Eutheria</taxon>
        <taxon>Laurasiatheria</taxon>
        <taxon>Chiroptera</taxon>
        <taxon>Yangochiroptera</taxon>
        <taxon>Phyllostomidae</taxon>
        <taxon>Phyllostominae</taxon>
        <taxon>Phyllostomus</taxon>
    </lineage>
</organism>
<evidence type="ECO:0000313" key="1">
    <source>
        <dbReference type="EMBL" id="KAF6130777.1"/>
    </source>
</evidence>
<proteinExistence type="predicted"/>
<dbReference type="EMBL" id="JABVXQ010000001">
    <property type="protein sequence ID" value="KAF6130777.1"/>
    <property type="molecule type" value="Genomic_DNA"/>
</dbReference>
<gene>
    <name evidence="1" type="ORF">HJG60_007755</name>
</gene>
<reference evidence="1 2" key="1">
    <citation type="journal article" date="2020" name="Nature">
        <title>Six reference-quality genomes reveal evolution of bat adaptations.</title>
        <authorList>
            <person name="Jebb D."/>
            <person name="Huang Z."/>
            <person name="Pippel M."/>
            <person name="Hughes G.M."/>
            <person name="Lavrichenko K."/>
            <person name="Devanna P."/>
            <person name="Winkler S."/>
            <person name="Jermiin L.S."/>
            <person name="Skirmuntt E.C."/>
            <person name="Katzourakis A."/>
            <person name="Burkitt-Gray L."/>
            <person name="Ray D.A."/>
            <person name="Sullivan K.A.M."/>
            <person name="Roscito J.G."/>
            <person name="Kirilenko B.M."/>
            <person name="Davalos L.M."/>
            <person name="Corthals A.P."/>
            <person name="Power M.L."/>
            <person name="Jones G."/>
            <person name="Ransome R.D."/>
            <person name="Dechmann D.K.N."/>
            <person name="Locatelli A.G."/>
            <person name="Puechmaille S.J."/>
            <person name="Fedrigo O."/>
            <person name="Jarvis E.D."/>
            <person name="Hiller M."/>
            <person name="Vernes S.C."/>
            <person name="Myers E.W."/>
            <person name="Teeling E.C."/>
        </authorList>
    </citation>
    <scope>NUCLEOTIDE SEQUENCE [LARGE SCALE GENOMIC DNA]</scope>
    <source>
        <strain evidence="1">Bat1K_MPI-CBG_1</strain>
    </source>
</reference>
<sequence>MQREPSAPRAGVHSFWASVFPSVQWGGGCLLPATRRRTCLELLRLERDRASVSRLLSGFERQSSLLLTEDSVPVTARGIPGSAETQRWATVGQAPAVYRVPCLARTSSGAQIVLAHTCRMSHSAGPAHSRCSVHMSVPLLSRRKNRAPLSGFRLVEKSVRRTLAGMRGVRRL</sequence>
<protein>
    <submittedName>
        <fullName evidence="1">Uncharacterized protein</fullName>
    </submittedName>
</protein>
<comment type="caution">
    <text evidence="1">The sequence shown here is derived from an EMBL/GenBank/DDBJ whole genome shotgun (WGS) entry which is preliminary data.</text>
</comment>
<dbReference type="Proteomes" id="UP000664940">
    <property type="component" value="Unassembled WGS sequence"/>
</dbReference>
<dbReference type="AlphaFoldDB" id="A0A834EY47"/>
<dbReference type="PROSITE" id="PS51257">
    <property type="entry name" value="PROKAR_LIPOPROTEIN"/>
    <property type="match status" value="1"/>
</dbReference>
<name>A0A834EY47_9CHIR</name>
<accession>A0A834EY47</accession>
<evidence type="ECO:0000313" key="2">
    <source>
        <dbReference type="Proteomes" id="UP000664940"/>
    </source>
</evidence>